<keyword evidence="3" id="KW-0231">Viral genome packaging</keyword>
<reference evidence="5" key="1">
    <citation type="journal article" date="2021" name="Proc. Natl. Acad. Sci. U.S.A.">
        <title>A Catalog of Tens of Thousands of Viruses from Human Metagenomes Reveals Hidden Associations with Chronic Diseases.</title>
        <authorList>
            <person name="Tisza M.J."/>
            <person name="Buck C.B."/>
        </authorList>
    </citation>
    <scope>NUCLEOTIDE SEQUENCE</scope>
    <source>
        <strain evidence="5">CtOrJ23</strain>
    </source>
</reference>
<proteinExistence type="predicted"/>
<dbReference type="EMBL" id="BK015557">
    <property type="protein sequence ID" value="DAE12802.1"/>
    <property type="molecule type" value="Genomic_DNA"/>
</dbReference>
<keyword evidence="2" id="KW-1160">Virus entry into host cell</keyword>
<evidence type="ECO:0000256" key="1">
    <source>
        <dbReference type="ARBA" id="ARBA00022950"/>
    </source>
</evidence>
<organism evidence="5">
    <name type="scientific">Siphoviridae sp. ctOrJ23</name>
    <dbReference type="NCBI Taxonomy" id="2825481"/>
    <lineage>
        <taxon>Viruses</taxon>
        <taxon>Duplodnaviria</taxon>
        <taxon>Heunggongvirae</taxon>
        <taxon>Uroviricota</taxon>
        <taxon>Caudoviricetes</taxon>
    </lineage>
</organism>
<keyword evidence="1" id="KW-1188">Viral release from host cell</keyword>
<evidence type="ECO:0000256" key="3">
    <source>
        <dbReference type="ARBA" id="ARBA00023219"/>
    </source>
</evidence>
<accession>A0A8S5Q0W4</accession>
<evidence type="ECO:0000256" key="2">
    <source>
        <dbReference type="ARBA" id="ARBA00023009"/>
    </source>
</evidence>
<dbReference type="Pfam" id="PF04860">
    <property type="entry name" value="Phage_portal"/>
    <property type="match status" value="1"/>
</dbReference>
<evidence type="ECO:0000313" key="5">
    <source>
        <dbReference type="EMBL" id="DAE12802.1"/>
    </source>
</evidence>
<feature type="region of interest" description="Disordered" evidence="4">
    <location>
        <begin position="368"/>
        <end position="403"/>
    </location>
</feature>
<name>A0A8S5Q0W4_9CAUD</name>
<sequence>MKLTDRFKNFFTGKVKKISRVDVIKDNNVFSTWGFSPYENDIVRSCINAKAKRIAKLTINHIRSSTDENGNKVLQINPEPYMRFLLEEPNRYMCITDFLKKCSAIMDLTQNLHILILRDENDMPCELFPISCLSATADTDKQGNLYYTFNFPRGKRMSVSDRDIIHIRGDFAFDDIFGTSRAKSLSPLMEVVETTDRGIINAIKNSSIIRWLLKYTTSMRDEDLKTNAQQFADNYLNISSDSVGVAAVDAKADATQINAQDYVPNATQMEKTRTRILSLFGMSEKILQSTANEDEENAYYEAEIEPFIKALQEEMTRKLFTRRQRGSGNKISVGSFNLQGASLSSKLQFMNLVDRGALTVNEWRETLGLGPVPGGDNPIRRLDTATVVDPEPAPNGEGEGGDE</sequence>
<evidence type="ECO:0000256" key="4">
    <source>
        <dbReference type="SAM" id="MobiDB-lite"/>
    </source>
</evidence>
<protein>
    <submittedName>
        <fullName evidence="5">Portal protein</fullName>
    </submittedName>
</protein>
<keyword evidence="2" id="KW-1171">Viral genome ejection through host cell envelope</keyword>
<keyword evidence="2" id="KW-1162">Viral penetration into host cytoplasm</keyword>
<dbReference type="InterPro" id="IPR006944">
    <property type="entry name" value="Phage/GTA_portal"/>
</dbReference>
<keyword evidence="1" id="KW-0118">Viral capsid assembly</keyword>